<evidence type="ECO:0000256" key="2">
    <source>
        <dbReference type="ARBA" id="ARBA00023163"/>
    </source>
</evidence>
<dbReference type="PIRSF" id="PIRSF036625">
    <property type="entry name" value="GAF_ANTAR"/>
    <property type="match status" value="1"/>
</dbReference>
<evidence type="ECO:0000313" key="4">
    <source>
        <dbReference type="EMBL" id="MBA2890007.1"/>
    </source>
</evidence>
<dbReference type="InterPro" id="IPR012074">
    <property type="entry name" value="GAF_ANTAR"/>
</dbReference>
<dbReference type="SUPFAM" id="SSF55781">
    <property type="entry name" value="GAF domain-like"/>
    <property type="match status" value="1"/>
</dbReference>
<dbReference type="InterPro" id="IPR036388">
    <property type="entry name" value="WH-like_DNA-bd_sf"/>
</dbReference>
<dbReference type="Gene3D" id="1.10.10.10">
    <property type="entry name" value="Winged helix-like DNA-binding domain superfamily/Winged helix DNA-binding domain"/>
    <property type="match status" value="1"/>
</dbReference>
<evidence type="ECO:0000256" key="1">
    <source>
        <dbReference type="ARBA" id="ARBA00023015"/>
    </source>
</evidence>
<gene>
    <name evidence="4" type="ORF">HNR30_001342</name>
</gene>
<comment type="caution">
    <text evidence="4">The sequence shown here is derived from an EMBL/GenBank/DDBJ whole genome shotgun (WGS) entry which is preliminary data.</text>
</comment>
<feature type="domain" description="ANTAR" evidence="3">
    <location>
        <begin position="151"/>
        <end position="219"/>
    </location>
</feature>
<dbReference type="RefSeq" id="WP_181608737.1">
    <property type="nucleotide sequence ID" value="NZ_BAABAM010000001.1"/>
</dbReference>
<dbReference type="InterPro" id="IPR003018">
    <property type="entry name" value="GAF"/>
</dbReference>
<dbReference type="Gene3D" id="3.30.450.40">
    <property type="match status" value="1"/>
</dbReference>
<proteinExistence type="predicted"/>
<reference evidence="4 5" key="1">
    <citation type="submission" date="2020-07" db="EMBL/GenBank/DDBJ databases">
        <title>Genomic Encyclopedia of Type Strains, Phase IV (KMG-IV): sequencing the most valuable type-strain genomes for metagenomic binning, comparative biology and taxonomic classification.</title>
        <authorList>
            <person name="Goeker M."/>
        </authorList>
    </citation>
    <scope>NUCLEOTIDE SEQUENCE [LARGE SCALE GENOMIC DNA]</scope>
    <source>
        <strain evidence="4 5">DSM 45533</strain>
    </source>
</reference>
<dbReference type="GO" id="GO:0003723">
    <property type="term" value="F:RNA binding"/>
    <property type="evidence" value="ECO:0007669"/>
    <property type="project" value="InterPro"/>
</dbReference>
<organism evidence="4 5">
    <name type="scientific">Nonomuraea soli</name>
    <dbReference type="NCBI Taxonomy" id="1032476"/>
    <lineage>
        <taxon>Bacteria</taxon>
        <taxon>Bacillati</taxon>
        <taxon>Actinomycetota</taxon>
        <taxon>Actinomycetes</taxon>
        <taxon>Streptosporangiales</taxon>
        <taxon>Streptosporangiaceae</taxon>
        <taxon>Nonomuraea</taxon>
    </lineage>
</organism>
<dbReference type="InterPro" id="IPR005561">
    <property type="entry name" value="ANTAR"/>
</dbReference>
<keyword evidence="5" id="KW-1185">Reference proteome</keyword>
<dbReference type="Pfam" id="PF01590">
    <property type="entry name" value="GAF"/>
    <property type="match status" value="1"/>
</dbReference>
<dbReference type="Proteomes" id="UP000530928">
    <property type="component" value="Unassembled WGS sequence"/>
</dbReference>
<evidence type="ECO:0000313" key="5">
    <source>
        <dbReference type="Proteomes" id="UP000530928"/>
    </source>
</evidence>
<dbReference type="SMART" id="SM01012">
    <property type="entry name" value="ANTAR"/>
    <property type="match status" value="1"/>
</dbReference>
<accession>A0A7W0CF30</accession>
<dbReference type="InterPro" id="IPR029016">
    <property type="entry name" value="GAF-like_dom_sf"/>
</dbReference>
<keyword evidence="1" id="KW-0805">Transcription regulation</keyword>
<evidence type="ECO:0000259" key="3">
    <source>
        <dbReference type="SMART" id="SM01012"/>
    </source>
</evidence>
<dbReference type="Pfam" id="PF03861">
    <property type="entry name" value="ANTAR"/>
    <property type="match status" value="1"/>
</dbReference>
<dbReference type="AlphaFoldDB" id="A0A7W0CF30"/>
<sequence length="240" mass="25807">MSMERVWASVHRAARDDRARVSMRHVFHACLTTIKVDGAGVMLVSTTGNKEPLFSSDASSRRLEELQYALGEGPGHDALRKGGPVLVPDLTSVTAAGRWPGYTSAALENGVRAVFALPLGPDRARIGALDVYRKKAGALSDREFDNALACADAALAVALASLESDEFERGFTHNRAEVHQAAGMVSVQLGIGVDEALTRLRAHAYAADRPLLQVARDVLARTLRLGPADGRDDLQREEGR</sequence>
<protein>
    <recommendedName>
        <fullName evidence="3">ANTAR domain-containing protein</fullName>
    </recommendedName>
</protein>
<dbReference type="EMBL" id="JACDUR010000001">
    <property type="protein sequence ID" value="MBA2890007.1"/>
    <property type="molecule type" value="Genomic_DNA"/>
</dbReference>
<keyword evidence="2" id="KW-0804">Transcription</keyword>
<name>A0A7W0CF30_9ACTN</name>